<evidence type="ECO:0000256" key="7">
    <source>
        <dbReference type="PIRNR" id="PIRNR003107"/>
    </source>
</evidence>
<protein>
    <recommendedName>
        <fullName evidence="7">Phosphate-specific transport system accessory protein PhoU</fullName>
    </recommendedName>
</protein>
<proteinExistence type="inferred from homology"/>
<sequence length="216" mass="24719">MRGKFEYDLKTLQQKLIELGNLTEVALTQAIEAFQTKNVDQALAVIERDSEIDMLEEEINDFAILLIAKQQPVAIDLRRIVVAIKIATDVERIADYAVNIAKATIRIGEQPFVMGIDKLVRMHQIALDMVSLGLKAYNEEDVLLARKISDMDDEVDELYGQIMRDLLQLEHSQENFSQMNMLSLIARYLERTADHVTNMAEHVVYLVKGRHYDLNS</sequence>
<dbReference type="InterPro" id="IPR038078">
    <property type="entry name" value="PhoU-like_sf"/>
</dbReference>
<evidence type="ECO:0000256" key="4">
    <source>
        <dbReference type="ARBA" id="ARBA00022448"/>
    </source>
</evidence>
<keyword evidence="5 7" id="KW-0963">Cytoplasm</keyword>
<dbReference type="GO" id="GO:0045936">
    <property type="term" value="P:negative regulation of phosphate metabolic process"/>
    <property type="evidence" value="ECO:0007669"/>
    <property type="project" value="InterPro"/>
</dbReference>
<feature type="domain" description="PhoU" evidence="8">
    <location>
        <begin position="17"/>
        <end position="103"/>
    </location>
</feature>
<dbReference type="InterPro" id="IPR028366">
    <property type="entry name" value="PhoU"/>
</dbReference>
<dbReference type="GO" id="GO:0030643">
    <property type="term" value="P:intracellular phosphate ion homeostasis"/>
    <property type="evidence" value="ECO:0007669"/>
    <property type="project" value="InterPro"/>
</dbReference>
<reference evidence="9 10" key="1">
    <citation type="journal article" date="2006" name="Syst. Appl. Microbiol.">
        <title>Anoxybacillus amylolyticus sp. nov., a thermophilic amylase producing bacterium isolated from Mount Rittmann (Antarctica).</title>
        <authorList>
            <person name="Poli A."/>
            <person name="Esposito E."/>
            <person name="Lama L."/>
            <person name="Orlando P."/>
            <person name="Nicolaus G."/>
            <person name="de Appolonia F."/>
            <person name="Gambacorta A."/>
            <person name="Nicolaus B."/>
        </authorList>
    </citation>
    <scope>NUCLEOTIDE SEQUENCE [LARGE SCALE GENOMIC DNA]</scope>
    <source>
        <strain evidence="9 10">DSM 15939</strain>
    </source>
</reference>
<evidence type="ECO:0000259" key="8">
    <source>
        <dbReference type="Pfam" id="PF01895"/>
    </source>
</evidence>
<comment type="similarity">
    <text evidence="2 7">Belongs to the PhoU family.</text>
</comment>
<dbReference type="RefSeq" id="WP_066326211.1">
    <property type="nucleotide sequence ID" value="NZ_CP015438.1"/>
</dbReference>
<evidence type="ECO:0000256" key="6">
    <source>
        <dbReference type="ARBA" id="ARBA00022592"/>
    </source>
</evidence>
<comment type="subunit">
    <text evidence="3 7">Homodimer.</text>
</comment>
<evidence type="ECO:0000256" key="2">
    <source>
        <dbReference type="ARBA" id="ARBA00008107"/>
    </source>
</evidence>
<dbReference type="PATRIC" id="fig|294699.3.peg.2730"/>
<dbReference type="PIRSF" id="PIRSF003107">
    <property type="entry name" value="PhoU"/>
    <property type="match status" value="1"/>
</dbReference>
<comment type="subcellular location">
    <subcellularLocation>
        <location evidence="1 7">Cytoplasm</location>
    </subcellularLocation>
</comment>
<dbReference type="AlphaFoldDB" id="A0A167TDT7"/>
<organism evidence="9 10">
    <name type="scientific">Anoxybacteroides amylolyticum</name>
    <dbReference type="NCBI Taxonomy" id="294699"/>
    <lineage>
        <taxon>Bacteria</taxon>
        <taxon>Bacillati</taxon>
        <taxon>Bacillota</taxon>
        <taxon>Bacilli</taxon>
        <taxon>Bacillales</taxon>
        <taxon>Anoxybacillaceae</taxon>
        <taxon>Anoxybacteroides</taxon>
    </lineage>
</organism>
<evidence type="ECO:0000256" key="1">
    <source>
        <dbReference type="ARBA" id="ARBA00004496"/>
    </source>
</evidence>
<keyword evidence="10" id="KW-1185">Reference proteome</keyword>
<dbReference type="InterPro" id="IPR026022">
    <property type="entry name" value="PhoU_dom"/>
</dbReference>
<evidence type="ECO:0000256" key="5">
    <source>
        <dbReference type="ARBA" id="ARBA00022490"/>
    </source>
</evidence>
<comment type="function">
    <text evidence="7">Plays a role in the regulation of phosphate uptake.</text>
</comment>
<evidence type="ECO:0000313" key="10">
    <source>
        <dbReference type="Proteomes" id="UP000076865"/>
    </source>
</evidence>
<dbReference type="KEGG" id="aamy:GFC30_2650"/>
<keyword evidence="4 7" id="KW-0813">Transport</keyword>
<evidence type="ECO:0000256" key="3">
    <source>
        <dbReference type="ARBA" id="ARBA00011738"/>
    </source>
</evidence>
<keyword evidence="6 7" id="KW-0592">Phosphate transport</keyword>
<dbReference type="PANTHER" id="PTHR42930:SF3">
    <property type="entry name" value="PHOSPHATE-SPECIFIC TRANSPORT SYSTEM ACCESSORY PROTEIN PHOU"/>
    <property type="match status" value="1"/>
</dbReference>
<dbReference type="GO" id="GO:0005737">
    <property type="term" value="C:cytoplasm"/>
    <property type="evidence" value="ECO:0007669"/>
    <property type="project" value="UniProtKB-SubCell"/>
</dbReference>
<dbReference type="GO" id="GO:0006817">
    <property type="term" value="P:phosphate ion transport"/>
    <property type="evidence" value="ECO:0007669"/>
    <property type="project" value="UniProtKB-KW"/>
</dbReference>
<dbReference type="PANTHER" id="PTHR42930">
    <property type="entry name" value="PHOSPHATE-SPECIFIC TRANSPORT SYSTEM ACCESSORY PROTEIN PHOU"/>
    <property type="match status" value="1"/>
</dbReference>
<evidence type="ECO:0000313" key="9">
    <source>
        <dbReference type="EMBL" id="ANB60254.1"/>
    </source>
</evidence>
<accession>A0A167TDT7</accession>
<dbReference type="Proteomes" id="UP000076865">
    <property type="component" value="Chromosome"/>
</dbReference>
<name>A0A167TDT7_9BACL</name>
<dbReference type="Gene3D" id="1.20.58.220">
    <property type="entry name" value="Phosphate transport system protein phou homolog 2, domain 2"/>
    <property type="match status" value="1"/>
</dbReference>
<dbReference type="EMBL" id="CP015438">
    <property type="protein sequence ID" value="ANB60254.1"/>
    <property type="molecule type" value="Genomic_DNA"/>
</dbReference>
<feature type="domain" description="PhoU" evidence="8">
    <location>
        <begin position="119"/>
        <end position="203"/>
    </location>
</feature>
<gene>
    <name evidence="9" type="primary">phoU</name>
    <name evidence="9" type="ORF">GFC30_2650</name>
</gene>
<dbReference type="OrthoDB" id="9814256at2"/>
<dbReference type="FunFam" id="1.20.58.220:FF:000004">
    <property type="entry name" value="Phosphate-specific transport system accessory protein PhoU"/>
    <property type="match status" value="1"/>
</dbReference>
<dbReference type="NCBIfam" id="TIGR02135">
    <property type="entry name" value="phoU_full"/>
    <property type="match status" value="1"/>
</dbReference>
<dbReference type="SUPFAM" id="SSF109755">
    <property type="entry name" value="PhoU-like"/>
    <property type="match status" value="1"/>
</dbReference>
<dbReference type="Pfam" id="PF01895">
    <property type="entry name" value="PhoU"/>
    <property type="match status" value="2"/>
</dbReference>